<gene>
    <name evidence="3" type="ORF">SAMN02910344_00293</name>
</gene>
<feature type="transmembrane region" description="Helical" evidence="1">
    <location>
        <begin position="204"/>
        <end position="227"/>
    </location>
</feature>
<feature type="transmembrane region" description="Helical" evidence="1">
    <location>
        <begin position="6"/>
        <end position="28"/>
    </location>
</feature>
<feature type="transmembrane region" description="Helical" evidence="1">
    <location>
        <begin position="274"/>
        <end position="295"/>
    </location>
</feature>
<sequence>MEFECMINKIWGGMIVLGIISALIRCLVTDDMQIDAFLQEFFSSADLSVKVIIGLLGMTCLWMGIASIMESAGLTAKLARVLEPLFRVIMPDIPKGHPAIGSITMNMSANMLGLDNAATPFGIRAMKDMQTLNGSSDTASNSQIMFLVINTSAITIFPVSIIMYRTQFGSASPTDVFLPLLLTSAVSTTVGFLVTALIQKINIFKVPVLAAFVFLAGLIAGLAVWAVRAGENLASQATVFSDVCMVGFVGAVTAYAMFLKKNVFEDFVKGARQGFGICIDILPYLVAMLFAIAVFRSSGLLELITGGLKWLFGLFLSDTAFTDALPVGLVRPLSGSGARAMLLDVFKNYGPDSLQGHIASIMQGSTETTLYVIAVYFGSVGITRVRHAVFCGLMADLASVIAAVVIGYMFFG</sequence>
<keyword evidence="1" id="KW-0472">Membrane</keyword>
<accession>A0A662ZEH4</accession>
<keyword evidence="1" id="KW-1133">Transmembrane helix</keyword>
<keyword evidence="1" id="KW-0812">Transmembrane</keyword>
<feature type="transmembrane region" description="Helical" evidence="1">
    <location>
        <begin position="49"/>
        <end position="69"/>
    </location>
</feature>
<dbReference type="EMBL" id="FOXF01000003">
    <property type="protein sequence ID" value="SFP04521.1"/>
    <property type="molecule type" value="Genomic_DNA"/>
</dbReference>
<dbReference type="Pfam" id="PF07670">
    <property type="entry name" value="Gate"/>
    <property type="match status" value="2"/>
</dbReference>
<dbReference type="AlphaFoldDB" id="A0A662ZEH4"/>
<feature type="transmembrane region" description="Helical" evidence="1">
    <location>
        <begin position="176"/>
        <end position="198"/>
    </location>
</feature>
<dbReference type="InterPro" id="IPR052549">
    <property type="entry name" value="SpmB"/>
</dbReference>
<evidence type="ECO:0000259" key="2">
    <source>
        <dbReference type="Pfam" id="PF07670"/>
    </source>
</evidence>
<feature type="transmembrane region" description="Helical" evidence="1">
    <location>
        <begin position="388"/>
        <end position="411"/>
    </location>
</feature>
<dbReference type="GO" id="GO:0005886">
    <property type="term" value="C:plasma membrane"/>
    <property type="evidence" value="ECO:0007669"/>
    <property type="project" value="TreeGrafter"/>
</dbReference>
<name>A0A662ZEH4_9GAMM</name>
<evidence type="ECO:0000256" key="1">
    <source>
        <dbReference type="SAM" id="Phobius"/>
    </source>
</evidence>
<feature type="transmembrane region" description="Helical" evidence="1">
    <location>
        <begin position="239"/>
        <end position="259"/>
    </location>
</feature>
<dbReference type="PANTHER" id="PTHR35793">
    <property type="entry name" value="INNER MEMBRANE PROTEIN YJIG"/>
    <property type="match status" value="1"/>
</dbReference>
<evidence type="ECO:0000313" key="4">
    <source>
        <dbReference type="Proteomes" id="UP000243745"/>
    </source>
</evidence>
<dbReference type="InterPro" id="IPR011415">
    <property type="entry name" value="SpmA_SpmB"/>
</dbReference>
<dbReference type="InterPro" id="IPR011642">
    <property type="entry name" value="Gate_dom"/>
</dbReference>
<feature type="domain" description="Nucleoside transporter/FeoB GTPase Gate" evidence="2">
    <location>
        <begin position="53"/>
        <end position="162"/>
    </location>
</feature>
<proteinExistence type="predicted"/>
<protein>
    <submittedName>
        <fullName evidence="3">Spore maturation protein SpmA</fullName>
    </submittedName>
</protein>
<feature type="domain" description="Nucleoside transporter/FeoB GTPase Gate" evidence="2">
    <location>
        <begin position="279"/>
        <end position="382"/>
    </location>
</feature>
<dbReference type="PANTHER" id="PTHR35793:SF2">
    <property type="entry name" value="INNER MEMBRANE PROTEIN YJIG"/>
    <property type="match status" value="1"/>
</dbReference>
<organism evidence="3 4">
    <name type="scientific">Ruminobacter amylophilus</name>
    <dbReference type="NCBI Taxonomy" id="867"/>
    <lineage>
        <taxon>Bacteria</taxon>
        <taxon>Pseudomonadati</taxon>
        <taxon>Pseudomonadota</taxon>
        <taxon>Gammaproteobacteria</taxon>
        <taxon>Aeromonadales</taxon>
        <taxon>Succinivibrionaceae</taxon>
        <taxon>Ruminobacter</taxon>
    </lineage>
</organism>
<reference evidence="3 4" key="1">
    <citation type="submission" date="2016-10" db="EMBL/GenBank/DDBJ databases">
        <authorList>
            <person name="Varghese N."/>
            <person name="Submissions S."/>
        </authorList>
    </citation>
    <scope>NUCLEOTIDE SEQUENCE [LARGE SCALE GENOMIC DNA]</scope>
    <source>
        <strain evidence="3 4">DSM 1361</strain>
    </source>
</reference>
<dbReference type="PIRSF" id="PIRSF036542">
    <property type="entry name" value="SpmA_SpmB"/>
    <property type="match status" value="1"/>
</dbReference>
<feature type="transmembrane region" description="Helical" evidence="1">
    <location>
        <begin position="144"/>
        <end position="164"/>
    </location>
</feature>
<dbReference type="Proteomes" id="UP000243745">
    <property type="component" value="Unassembled WGS sequence"/>
</dbReference>
<keyword evidence="4" id="KW-1185">Reference proteome</keyword>
<evidence type="ECO:0000313" key="3">
    <source>
        <dbReference type="EMBL" id="SFP04521.1"/>
    </source>
</evidence>